<gene>
    <name evidence="2" type="ORF">SAMN04489726_0394</name>
</gene>
<dbReference type="Proteomes" id="UP000183376">
    <property type="component" value="Chromosome I"/>
</dbReference>
<evidence type="ECO:0000256" key="1">
    <source>
        <dbReference type="SAM" id="Phobius"/>
    </source>
</evidence>
<name>A0A1G9RDQ6_ALLAB</name>
<accession>A0A1G9RDQ6</accession>
<dbReference type="AlphaFoldDB" id="A0A1G9RDQ6"/>
<organism evidence="2 3">
    <name type="scientific">Allokutzneria albata</name>
    <name type="common">Kibdelosporangium albatum</name>
    <dbReference type="NCBI Taxonomy" id="211114"/>
    <lineage>
        <taxon>Bacteria</taxon>
        <taxon>Bacillati</taxon>
        <taxon>Actinomycetota</taxon>
        <taxon>Actinomycetes</taxon>
        <taxon>Pseudonocardiales</taxon>
        <taxon>Pseudonocardiaceae</taxon>
        <taxon>Allokutzneria</taxon>
    </lineage>
</organism>
<sequence length="49" mass="5413">MFREGRVATYVVLGVAAVFGMVTLALMSASLFTYENVMIFVDGLDRLTH</sequence>
<keyword evidence="1" id="KW-0812">Transmembrane</keyword>
<keyword evidence="3" id="KW-1185">Reference proteome</keyword>
<proteinExistence type="predicted"/>
<evidence type="ECO:0000313" key="2">
    <source>
        <dbReference type="EMBL" id="SDM21378.1"/>
    </source>
</evidence>
<keyword evidence="1" id="KW-0472">Membrane</keyword>
<evidence type="ECO:0000313" key="3">
    <source>
        <dbReference type="Proteomes" id="UP000183376"/>
    </source>
</evidence>
<dbReference type="EMBL" id="LT629701">
    <property type="protein sequence ID" value="SDM21378.1"/>
    <property type="molecule type" value="Genomic_DNA"/>
</dbReference>
<dbReference type="STRING" id="211114.SAMN04489726_0394"/>
<reference evidence="2 3" key="1">
    <citation type="submission" date="2016-10" db="EMBL/GenBank/DDBJ databases">
        <authorList>
            <person name="de Groot N.N."/>
        </authorList>
    </citation>
    <scope>NUCLEOTIDE SEQUENCE [LARGE SCALE GENOMIC DNA]</scope>
    <source>
        <strain evidence="2 3">DSM 44149</strain>
    </source>
</reference>
<feature type="transmembrane region" description="Helical" evidence="1">
    <location>
        <begin position="7"/>
        <end position="32"/>
    </location>
</feature>
<keyword evidence="1" id="KW-1133">Transmembrane helix</keyword>
<protein>
    <submittedName>
        <fullName evidence="2">Uncharacterized protein</fullName>
    </submittedName>
</protein>